<comment type="caution">
    <text evidence="2">The sequence shown here is derived from an EMBL/GenBank/DDBJ whole genome shotgun (WGS) entry which is preliminary data.</text>
</comment>
<reference evidence="2 3" key="1">
    <citation type="submission" date="2016-12" db="EMBL/GenBank/DDBJ databases">
        <authorList>
            <person name="Song W.-J."/>
            <person name="Kurnit D.M."/>
        </authorList>
    </citation>
    <scope>NUCLEOTIDE SEQUENCE [LARGE SCALE GENOMIC DNA]</scope>
    <source>
        <strain evidence="2 3">HSG9</strain>
    </source>
</reference>
<dbReference type="SUPFAM" id="SSF53474">
    <property type="entry name" value="alpha/beta-Hydrolases"/>
    <property type="match status" value="1"/>
</dbReference>
<evidence type="ECO:0000313" key="3">
    <source>
        <dbReference type="Proteomes" id="UP000191680"/>
    </source>
</evidence>
<keyword evidence="3" id="KW-1185">Reference proteome</keyword>
<dbReference type="AlphaFoldDB" id="A0A1V6LSP8"/>
<feature type="domain" description="Phospholipase/carboxylesterase/thioesterase" evidence="1">
    <location>
        <begin position="27"/>
        <end position="209"/>
    </location>
</feature>
<name>A0A1V6LSP8_9FLAO</name>
<protein>
    <submittedName>
        <fullName evidence="2">Esterase</fullName>
    </submittedName>
</protein>
<evidence type="ECO:0000259" key="1">
    <source>
        <dbReference type="Pfam" id="PF02230"/>
    </source>
</evidence>
<dbReference type="InterPro" id="IPR003140">
    <property type="entry name" value="PLipase/COase/thioEstase"/>
</dbReference>
<proteinExistence type="predicted"/>
<accession>A0A1V6LSP8</accession>
<dbReference type="GO" id="GO:0016787">
    <property type="term" value="F:hydrolase activity"/>
    <property type="evidence" value="ECO:0007669"/>
    <property type="project" value="InterPro"/>
</dbReference>
<dbReference type="RefSeq" id="WP_080318793.1">
    <property type="nucleotide sequence ID" value="NZ_MTBC01000004.1"/>
</dbReference>
<sequence length="212" mass="25025">MDRKVVSYTSTNNYETLNRNTPYTENIWLVFHGIGYLSRYFIRHFSKLDSLKNYIIAPEAPSKYYLKDDYKYVGASWLTKEYTQREIKNNFNYLDAIWAEERINKDKKLVLFAFSQGVSILLRWLAHSKVPCTEIILLAGSIPKELEPKDFQHLEKTKIKYGYGVNDQFITAEKIMIEEEFMKILFPTEVEVITFPGGHEIPKNWMQIVFNP</sequence>
<organism evidence="2 3">
    <name type="scientific">Croceivirga radicis</name>
    <dbReference type="NCBI Taxonomy" id="1929488"/>
    <lineage>
        <taxon>Bacteria</taxon>
        <taxon>Pseudomonadati</taxon>
        <taxon>Bacteroidota</taxon>
        <taxon>Flavobacteriia</taxon>
        <taxon>Flavobacteriales</taxon>
        <taxon>Flavobacteriaceae</taxon>
        <taxon>Croceivirga</taxon>
    </lineage>
</organism>
<dbReference type="EMBL" id="MTBC01000004">
    <property type="protein sequence ID" value="OQD43006.1"/>
    <property type="molecule type" value="Genomic_DNA"/>
</dbReference>
<evidence type="ECO:0000313" key="2">
    <source>
        <dbReference type="EMBL" id="OQD43006.1"/>
    </source>
</evidence>
<dbReference type="InterPro" id="IPR029058">
    <property type="entry name" value="AB_hydrolase_fold"/>
</dbReference>
<gene>
    <name evidence="2" type="ORF">BUL40_07890</name>
</gene>
<dbReference type="OrthoDB" id="595091at2"/>
<dbReference type="Gene3D" id="3.40.50.1820">
    <property type="entry name" value="alpha/beta hydrolase"/>
    <property type="match status" value="1"/>
</dbReference>
<dbReference type="Proteomes" id="UP000191680">
    <property type="component" value="Unassembled WGS sequence"/>
</dbReference>
<dbReference type="Pfam" id="PF02230">
    <property type="entry name" value="Abhydrolase_2"/>
    <property type="match status" value="1"/>
</dbReference>